<dbReference type="Pfam" id="PF14659">
    <property type="entry name" value="Phage_int_SAM_3"/>
    <property type="match status" value="1"/>
</dbReference>
<dbReference type="PROSITE" id="PS51900">
    <property type="entry name" value="CB"/>
    <property type="match status" value="1"/>
</dbReference>
<keyword evidence="2" id="KW-0229">DNA integration</keyword>
<dbReference type="EMBL" id="JAMTCK010000007">
    <property type="protein sequence ID" value="MCP2166573.1"/>
    <property type="molecule type" value="Genomic_DNA"/>
</dbReference>
<evidence type="ECO:0000256" key="3">
    <source>
        <dbReference type="ARBA" id="ARBA00023125"/>
    </source>
</evidence>
<dbReference type="GO" id="GO:0006310">
    <property type="term" value="P:DNA recombination"/>
    <property type="evidence" value="ECO:0007669"/>
    <property type="project" value="UniProtKB-KW"/>
</dbReference>
<dbReference type="InterPro" id="IPR044068">
    <property type="entry name" value="CB"/>
</dbReference>
<proteinExistence type="inferred from homology"/>
<dbReference type="InterPro" id="IPR011010">
    <property type="entry name" value="DNA_brk_join_enz"/>
</dbReference>
<dbReference type="GO" id="GO:0003677">
    <property type="term" value="F:DNA binding"/>
    <property type="evidence" value="ECO:0007669"/>
    <property type="project" value="UniProtKB-UniRule"/>
</dbReference>
<dbReference type="CDD" id="cd01189">
    <property type="entry name" value="INT_ICEBs1_C_like"/>
    <property type="match status" value="1"/>
</dbReference>
<feature type="compositionally biased region" description="Basic and acidic residues" evidence="6">
    <location>
        <begin position="1"/>
        <end position="12"/>
    </location>
</feature>
<organism evidence="9 10">
    <name type="scientific">Goodfellowiella coeruleoviolacea</name>
    <dbReference type="NCBI Taxonomy" id="334858"/>
    <lineage>
        <taxon>Bacteria</taxon>
        <taxon>Bacillati</taxon>
        <taxon>Actinomycetota</taxon>
        <taxon>Actinomycetes</taxon>
        <taxon>Pseudonocardiales</taxon>
        <taxon>Pseudonocardiaceae</taxon>
        <taxon>Goodfellowiella</taxon>
    </lineage>
</organism>
<dbReference type="Gene3D" id="1.10.150.130">
    <property type="match status" value="1"/>
</dbReference>
<keyword evidence="10" id="KW-1185">Reference proteome</keyword>
<evidence type="ECO:0000259" key="7">
    <source>
        <dbReference type="PROSITE" id="PS51898"/>
    </source>
</evidence>
<evidence type="ECO:0000256" key="5">
    <source>
        <dbReference type="PROSITE-ProRule" id="PRU01248"/>
    </source>
</evidence>
<sequence length="413" mass="46271">MGHVSDEGDDVHAGPAATTSATQPKAAARRTIATESGFESLTEARNRAEDIKSDQRRGRFVDPRAGQTLLGEWVKVWTDAHDVSIGAWAKYDFHLRNHILPKFGHLALNEITRITVKAWVKSLRRTLADVTVADVVTLLSMVLGEAVEEGLIPANPCRKLRITAEGRERPHARPWQVVRIVERCEPTDGLLITTAAYTGMRWGELAGLRWPNVDLARGTVRVDPETGALHEVGGRVELGPPKTPASVRTIHLPEFLVTLLAEHRDRQDHDHVFTGVHGGLLRRSNFRNRVWVPRVNGDPRRGWGPILAGLHFHDLRHTHKTWLIEDGVPEVAQAKRLGHRLGGVRGIYSHVTQVMIDDLLAGLQRRWEQVTMNTTEECSQNTYPDQEPFKIFCSQNAPENDQQPTDGDRRQAV</sequence>
<dbReference type="InterPro" id="IPR002104">
    <property type="entry name" value="Integrase_catalytic"/>
</dbReference>
<dbReference type="InterPro" id="IPR004107">
    <property type="entry name" value="Integrase_SAM-like_N"/>
</dbReference>
<name>A0AAE3GI48_9PSEU</name>
<dbReference type="AlphaFoldDB" id="A0AAE3GI48"/>
<evidence type="ECO:0000256" key="6">
    <source>
        <dbReference type="SAM" id="MobiDB-lite"/>
    </source>
</evidence>
<feature type="domain" description="Core-binding (CB)" evidence="8">
    <location>
        <begin position="68"/>
        <end position="147"/>
    </location>
</feature>
<evidence type="ECO:0000256" key="4">
    <source>
        <dbReference type="ARBA" id="ARBA00023172"/>
    </source>
</evidence>
<dbReference type="InterPro" id="IPR010998">
    <property type="entry name" value="Integrase_recombinase_N"/>
</dbReference>
<feature type="region of interest" description="Disordered" evidence="6">
    <location>
        <begin position="1"/>
        <end position="31"/>
    </location>
</feature>
<keyword evidence="3 5" id="KW-0238">DNA-binding</keyword>
<dbReference type="InterPro" id="IPR050808">
    <property type="entry name" value="Phage_Integrase"/>
</dbReference>
<feature type="domain" description="Tyr recombinase" evidence="7">
    <location>
        <begin position="167"/>
        <end position="361"/>
    </location>
</feature>
<dbReference type="InterPro" id="IPR013762">
    <property type="entry name" value="Integrase-like_cat_sf"/>
</dbReference>
<dbReference type="PANTHER" id="PTHR30629">
    <property type="entry name" value="PROPHAGE INTEGRASE"/>
    <property type="match status" value="1"/>
</dbReference>
<evidence type="ECO:0000256" key="2">
    <source>
        <dbReference type="ARBA" id="ARBA00022908"/>
    </source>
</evidence>
<dbReference type="SUPFAM" id="SSF56349">
    <property type="entry name" value="DNA breaking-rejoining enzymes"/>
    <property type="match status" value="1"/>
</dbReference>
<accession>A0AAE3GI48</accession>
<protein>
    <submittedName>
        <fullName evidence="9">Site-specific recombinase XerD</fullName>
    </submittedName>
</protein>
<evidence type="ECO:0000256" key="1">
    <source>
        <dbReference type="ARBA" id="ARBA00008857"/>
    </source>
</evidence>
<dbReference type="Gene3D" id="1.10.443.10">
    <property type="entry name" value="Intergrase catalytic core"/>
    <property type="match status" value="1"/>
</dbReference>
<dbReference type="Pfam" id="PF00589">
    <property type="entry name" value="Phage_integrase"/>
    <property type="match status" value="1"/>
</dbReference>
<gene>
    <name evidence="9" type="ORF">LX83_003441</name>
</gene>
<dbReference type="PANTHER" id="PTHR30629:SF2">
    <property type="entry name" value="PROPHAGE INTEGRASE INTS-RELATED"/>
    <property type="match status" value="1"/>
</dbReference>
<evidence type="ECO:0000313" key="9">
    <source>
        <dbReference type="EMBL" id="MCP2166573.1"/>
    </source>
</evidence>
<evidence type="ECO:0000259" key="8">
    <source>
        <dbReference type="PROSITE" id="PS51900"/>
    </source>
</evidence>
<dbReference type="RefSeq" id="WP_253772570.1">
    <property type="nucleotide sequence ID" value="NZ_JAMTCK010000007.1"/>
</dbReference>
<comment type="similarity">
    <text evidence="1">Belongs to the 'phage' integrase family.</text>
</comment>
<evidence type="ECO:0000313" key="10">
    <source>
        <dbReference type="Proteomes" id="UP001206128"/>
    </source>
</evidence>
<dbReference type="Proteomes" id="UP001206128">
    <property type="component" value="Unassembled WGS sequence"/>
</dbReference>
<reference evidence="9" key="1">
    <citation type="submission" date="2022-06" db="EMBL/GenBank/DDBJ databases">
        <title>Genomic Encyclopedia of Archaeal and Bacterial Type Strains, Phase II (KMG-II): from individual species to whole genera.</title>
        <authorList>
            <person name="Goeker M."/>
        </authorList>
    </citation>
    <scope>NUCLEOTIDE SEQUENCE</scope>
    <source>
        <strain evidence="9">DSM 43935</strain>
    </source>
</reference>
<dbReference type="GO" id="GO:0015074">
    <property type="term" value="P:DNA integration"/>
    <property type="evidence" value="ECO:0007669"/>
    <property type="project" value="UniProtKB-KW"/>
</dbReference>
<dbReference type="PROSITE" id="PS51898">
    <property type="entry name" value="TYR_RECOMBINASE"/>
    <property type="match status" value="1"/>
</dbReference>
<comment type="caution">
    <text evidence="9">The sequence shown here is derived from an EMBL/GenBank/DDBJ whole genome shotgun (WGS) entry which is preliminary data.</text>
</comment>
<keyword evidence="4" id="KW-0233">DNA recombination</keyword>